<proteinExistence type="predicted"/>
<dbReference type="PANTHER" id="PTHR47938">
    <property type="entry name" value="RESPIRATORY COMPLEX I CHAPERONE (CIA84), PUTATIVE (AFU_ORTHOLOGUE AFUA_2G06020)-RELATED"/>
    <property type="match status" value="1"/>
</dbReference>
<reference evidence="3" key="2">
    <citation type="submission" date="2015-01" db="EMBL/GenBank/DDBJ databases">
        <title>Evolutionary Origins and Diversification of the Mycorrhizal Mutualists.</title>
        <authorList>
            <consortium name="DOE Joint Genome Institute"/>
            <consortium name="Mycorrhizal Genomics Consortium"/>
            <person name="Kohler A."/>
            <person name="Kuo A."/>
            <person name="Nagy L.G."/>
            <person name="Floudas D."/>
            <person name="Copeland A."/>
            <person name="Barry K.W."/>
            <person name="Cichocki N."/>
            <person name="Veneault-Fourrey C."/>
            <person name="LaButti K."/>
            <person name="Lindquist E.A."/>
            <person name="Lipzen A."/>
            <person name="Lundell T."/>
            <person name="Morin E."/>
            <person name="Murat C."/>
            <person name="Riley R."/>
            <person name="Ohm R."/>
            <person name="Sun H."/>
            <person name="Tunlid A."/>
            <person name="Henrissat B."/>
            <person name="Grigoriev I.V."/>
            <person name="Hibbett D.S."/>
            <person name="Martin F."/>
        </authorList>
    </citation>
    <scope>NUCLEOTIDE SEQUENCE [LARGE SCALE GENOMIC DNA]</scope>
    <source>
        <strain evidence="3">F 1598</strain>
    </source>
</reference>
<dbReference type="PANTHER" id="PTHR47938:SF35">
    <property type="entry name" value="PENTATRICOPEPTIDE REPEAT-CONTAINING PROTEIN 4, MITOCHONDRIAL-RELATED"/>
    <property type="match status" value="1"/>
</dbReference>
<organism evidence="2 3">
    <name type="scientific">Piloderma croceum (strain F 1598)</name>
    <dbReference type="NCBI Taxonomy" id="765440"/>
    <lineage>
        <taxon>Eukaryota</taxon>
        <taxon>Fungi</taxon>
        <taxon>Dikarya</taxon>
        <taxon>Basidiomycota</taxon>
        <taxon>Agaricomycotina</taxon>
        <taxon>Agaricomycetes</taxon>
        <taxon>Agaricomycetidae</taxon>
        <taxon>Atheliales</taxon>
        <taxon>Atheliaceae</taxon>
        <taxon>Piloderma</taxon>
    </lineage>
</organism>
<dbReference type="EMBL" id="KN833306">
    <property type="protein sequence ID" value="KIM71471.1"/>
    <property type="molecule type" value="Genomic_DNA"/>
</dbReference>
<dbReference type="GO" id="GO:0140053">
    <property type="term" value="P:mitochondrial gene expression"/>
    <property type="evidence" value="ECO:0007669"/>
    <property type="project" value="TreeGrafter"/>
</dbReference>
<dbReference type="Gene3D" id="1.25.40.10">
    <property type="entry name" value="Tetratricopeptide repeat domain"/>
    <property type="match status" value="1"/>
</dbReference>
<reference evidence="2 3" key="1">
    <citation type="submission" date="2014-04" db="EMBL/GenBank/DDBJ databases">
        <authorList>
            <consortium name="DOE Joint Genome Institute"/>
            <person name="Kuo A."/>
            <person name="Tarkka M."/>
            <person name="Buscot F."/>
            <person name="Kohler A."/>
            <person name="Nagy L.G."/>
            <person name="Floudas D."/>
            <person name="Copeland A."/>
            <person name="Barry K.W."/>
            <person name="Cichocki N."/>
            <person name="Veneault-Fourrey C."/>
            <person name="LaButti K."/>
            <person name="Lindquist E.A."/>
            <person name="Lipzen A."/>
            <person name="Lundell T."/>
            <person name="Morin E."/>
            <person name="Murat C."/>
            <person name="Sun H."/>
            <person name="Tunlid A."/>
            <person name="Henrissat B."/>
            <person name="Grigoriev I.V."/>
            <person name="Hibbett D.S."/>
            <person name="Martin F."/>
            <person name="Nordberg H.P."/>
            <person name="Cantor M.N."/>
            <person name="Hua S.X."/>
        </authorList>
    </citation>
    <scope>NUCLEOTIDE SEQUENCE [LARGE SCALE GENOMIC DNA]</scope>
    <source>
        <strain evidence="2 3">F 1598</strain>
    </source>
</reference>
<feature type="region of interest" description="Disordered" evidence="1">
    <location>
        <begin position="575"/>
        <end position="621"/>
    </location>
</feature>
<evidence type="ECO:0000313" key="3">
    <source>
        <dbReference type="Proteomes" id="UP000054166"/>
    </source>
</evidence>
<feature type="region of interest" description="Disordered" evidence="1">
    <location>
        <begin position="95"/>
        <end position="115"/>
    </location>
</feature>
<feature type="compositionally biased region" description="Polar residues" evidence="1">
    <location>
        <begin position="577"/>
        <end position="593"/>
    </location>
</feature>
<sequence length="878" mass="98599">MYLSLLPPALLDLISLRASARSNSFNLMTATKGRSRLHTALRPRYMHQAALTAAVPQYAADVGEVSQAMYSRSVTRASLAINMCTMIGHHRRKVRRRRDSALSARPSERQTIPTSELERRVQALQSTAVHELSIRNLPGFSEEDLVNIYQDLLALPPVDTQESDSSTQVPQAEDDQIVLDAVDERLLYAAPNMDNSLSPIATSLRQREDATRTSDPVANVEATEHDAMLHYKQSYRRIISRLRIINFRLEAVRSTVSTTTSQKSVPISVLADHEWSCLIRTCLREQDGDAAEQVVELMKRYEVTISEEPLNDILEFYAHQGDISRTEAFMTKIITEPPTDRQRDLHVKSHLRACPSNTIPHSALSILHKYESQAIPAPIRSYTRVITALFSVQSSICYAQAWDLFTHMRYVAHPTPDPLLYTLMIRACASSLTSSSEPERALDLWTEMTVDHEIQPSAGAYAAIILACARSGSKTYIHEAFRLSKEMLDSHRDASGKSAFKPDGKMFNALLEGAKRIGDLARTRWILAEMVRGSHRDEDSGFVNAEVTEEVMMHVLHAYAAYKVPFNRAAAPLVDDTPSQTSASSKSNPQTPSVAKPLPDNKAQNVPTHITTPSFSHLPPQSHSEVISEVRALFDRILDGVSRDKFHHGDAPPFSKVKLTPRLLNSYLSVYYAHAPFEDACELFKRIFAEHGVPRNVRSYVEALERCSNARRGRERTAALEFAEELWVQWQDLENGEHNKSTVWARMVERANVAMIRIWTLAGDLDRAVGQVKTFAGRYAPLSTRQPAPKLPLQSTRTLLHASRPLVRMISATELPDDTVPPLLTFGDVEILHHRLVVAGRKDDIGYIKYICKAYEGALRVRRDLTMRAEPVQEKPAE</sequence>
<dbReference type="OrthoDB" id="5588846at2759"/>
<gene>
    <name evidence="2" type="ORF">PILCRDRAFT_753458</name>
</gene>
<dbReference type="STRING" id="765440.A0A0C3EUF7"/>
<dbReference type="Proteomes" id="UP000054166">
    <property type="component" value="Unassembled WGS sequence"/>
</dbReference>
<evidence type="ECO:0008006" key="4">
    <source>
        <dbReference type="Google" id="ProtNLM"/>
    </source>
</evidence>
<evidence type="ECO:0000313" key="2">
    <source>
        <dbReference type="EMBL" id="KIM71471.1"/>
    </source>
</evidence>
<feature type="compositionally biased region" description="Polar residues" evidence="1">
    <location>
        <begin position="602"/>
        <end position="621"/>
    </location>
</feature>
<dbReference type="AlphaFoldDB" id="A0A0C3EUF7"/>
<dbReference type="InterPro" id="IPR011990">
    <property type="entry name" value="TPR-like_helical_dom_sf"/>
</dbReference>
<accession>A0A0C3EUF7</accession>
<dbReference type="GO" id="GO:0003729">
    <property type="term" value="F:mRNA binding"/>
    <property type="evidence" value="ECO:0007669"/>
    <property type="project" value="TreeGrafter"/>
</dbReference>
<dbReference type="InParanoid" id="A0A0C3EUF7"/>
<dbReference type="GO" id="GO:0005739">
    <property type="term" value="C:mitochondrion"/>
    <property type="evidence" value="ECO:0007669"/>
    <property type="project" value="TreeGrafter"/>
</dbReference>
<evidence type="ECO:0000256" key="1">
    <source>
        <dbReference type="SAM" id="MobiDB-lite"/>
    </source>
</evidence>
<protein>
    <recommendedName>
        <fullName evidence="4">Pentacotripeptide-repeat region of PRORP domain-containing protein</fullName>
    </recommendedName>
</protein>
<name>A0A0C3EUF7_PILCF</name>
<keyword evidence="3" id="KW-1185">Reference proteome</keyword>
<dbReference type="HOGENOM" id="CLU_014664_0_0_1"/>